<comment type="catalytic activity">
    <reaction evidence="3">
        <text>Hydrolysis of (1-&gt;4)-beta-linkages between N-acetylmuramic acid and N-acetyl-D-glucosamine residues in a peptidoglycan and between N-acetyl-D-glucosamine residues in chitodextrins.</text>
        <dbReference type="EC" id="3.2.1.17"/>
    </reaction>
</comment>
<dbReference type="PANTHER" id="PTHR38107">
    <property type="match status" value="1"/>
</dbReference>
<evidence type="ECO:0000256" key="1">
    <source>
        <dbReference type="ARBA" id="ARBA00022529"/>
    </source>
</evidence>
<proteinExistence type="inferred from homology"/>
<dbReference type="PANTHER" id="PTHR38107:SF3">
    <property type="entry name" value="LYSOZYME RRRD-RELATED"/>
    <property type="match status" value="1"/>
</dbReference>
<keyword evidence="2 3" id="KW-0081">Bacteriolytic enzyme</keyword>
<dbReference type="GO" id="GO:0042742">
    <property type="term" value="P:defense response to bacterium"/>
    <property type="evidence" value="ECO:0007669"/>
    <property type="project" value="UniProtKB-KW"/>
</dbReference>
<dbReference type="GO" id="GO:0031640">
    <property type="term" value="P:killing of cells of another organism"/>
    <property type="evidence" value="ECO:0007669"/>
    <property type="project" value="UniProtKB-KW"/>
</dbReference>
<dbReference type="GO" id="GO:0009253">
    <property type="term" value="P:peptidoglycan catabolic process"/>
    <property type="evidence" value="ECO:0007669"/>
    <property type="project" value="InterPro"/>
</dbReference>
<reference evidence="5 6" key="1">
    <citation type="submission" date="2020-01" db="EMBL/GenBank/DDBJ databases">
        <title>Dynamics of blaIMP-6 dissemination in carbapenem resistant Enterobacteriacea isolated from regional surveillance in Osaka, Japan.</title>
        <authorList>
            <person name="Abe R."/>
            <person name="Akeda Y."/>
            <person name="Sugawara Y."/>
            <person name="Yamamoto N."/>
            <person name="Tomono K."/>
            <person name="Takeuchi D."/>
            <person name="Kawahara R."/>
            <person name="Hamada S."/>
        </authorList>
    </citation>
    <scope>NUCLEOTIDE SEQUENCE [LARGE SCALE GENOMIC DNA]</scope>
    <source>
        <strain evidence="5 6">E300</strain>
    </source>
</reference>
<evidence type="ECO:0000256" key="2">
    <source>
        <dbReference type="ARBA" id="ARBA00022638"/>
    </source>
</evidence>
<sequence>MNAKIRYGLSAAVLALIAAGAPAPDILDQFLDEKEGNHTTAYRDGAGIWTICRGAILVDGKPVVPGMKLSKEKCDRVNAIERDKALAWVEKNIKVPLTEWRSNPRKRGSRHSVRTTLVPVSVSRRRFTDELMQVIAGEHAKRFAGGLRTVAETAVFAQITVTVRYSVVTRRARWRAGESTDKQNILLKNEVGQRGRITRSPVNWQNLSE</sequence>
<evidence type="ECO:0000256" key="3">
    <source>
        <dbReference type="RuleBase" id="RU003788"/>
    </source>
</evidence>
<name>A0A8S0FW71_ECOLX</name>
<keyword evidence="3" id="KW-0326">Glycosidase</keyword>
<dbReference type="InterPro" id="IPR002196">
    <property type="entry name" value="Glyco_hydro_24"/>
</dbReference>
<dbReference type="InterPro" id="IPR023347">
    <property type="entry name" value="Lysozyme_dom_sf"/>
</dbReference>
<dbReference type="Pfam" id="PF00959">
    <property type="entry name" value="Phage_lysozyme"/>
    <property type="match status" value="1"/>
</dbReference>
<dbReference type="AlphaFoldDB" id="A0A8S0FW71"/>
<feature type="chain" id="PRO_5035878606" description="Lysozyme" evidence="4">
    <location>
        <begin position="24"/>
        <end position="209"/>
    </location>
</feature>
<organism evidence="5 6">
    <name type="scientific">Escherichia coli</name>
    <dbReference type="NCBI Taxonomy" id="562"/>
    <lineage>
        <taxon>Bacteria</taxon>
        <taxon>Pseudomonadati</taxon>
        <taxon>Pseudomonadota</taxon>
        <taxon>Gammaproteobacteria</taxon>
        <taxon>Enterobacterales</taxon>
        <taxon>Enterobacteriaceae</taxon>
        <taxon>Escherichia</taxon>
    </lineage>
</organism>
<keyword evidence="1 3" id="KW-0929">Antimicrobial</keyword>
<accession>A0A8S0FW71</accession>
<evidence type="ECO:0000313" key="5">
    <source>
        <dbReference type="EMBL" id="BBU84258.1"/>
    </source>
</evidence>
<dbReference type="EC" id="3.2.1.17" evidence="3"/>
<comment type="similarity">
    <text evidence="3">Belongs to the glycosyl hydrolase 24 family.</text>
</comment>
<dbReference type="SUPFAM" id="SSF53955">
    <property type="entry name" value="Lysozyme-like"/>
    <property type="match status" value="1"/>
</dbReference>
<keyword evidence="3" id="KW-0378">Hydrolase</keyword>
<evidence type="ECO:0000256" key="4">
    <source>
        <dbReference type="SAM" id="SignalP"/>
    </source>
</evidence>
<evidence type="ECO:0000313" key="6">
    <source>
        <dbReference type="Proteomes" id="UP000467488"/>
    </source>
</evidence>
<dbReference type="GO" id="GO:0016998">
    <property type="term" value="P:cell wall macromolecule catabolic process"/>
    <property type="evidence" value="ECO:0007669"/>
    <property type="project" value="InterPro"/>
</dbReference>
<dbReference type="GO" id="GO:0003796">
    <property type="term" value="F:lysozyme activity"/>
    <property type="evidence" value="ECO:0007669"/>
    <property type="project" value="UniProtKB-EC"/>
</dbReference>
<protein>
    <recommendedName>
        <fullName evidence="3">Lysozyme</fullName>
        <ecNumber evidence="3">3.2.1.17</ecNumber>
    </recommendedName>
</protein>
<keyword evidence="4" id="KW-0732">Signal</keyword>
<dbReference type="InterPro" id="IPR023346">
    <property type="entry name" value="Lysozyme-like_dom_sf"/>
</dbReference>
<feature type="signal peptide" evidence="4">
    <location>
        <begin position="1"/>
        <end position="23"/>
    </location>
</feature>
<dbReference type="Gene3D" id="1.10.530.40">
    <property type="match status" value="1"/>
</dbReference>
<dbReference type="Proteomes" id="UP000467488">
    <property type="component" value="Chromosome"/>
</dbReference>
<dbReference type="EMBL" id="AP022360">
    <property type="protein sequence ID" value="BBU84258.1"/>
    <property type="molecule type" value="Genomic_DNA"/>
</dbReference>
<dbReference type="InterPro" id="IPR051018">
    <property type="entry name" value="Bacteriophage_GH24"/>
</dbReference>
<gene>
    <name evidence="5" type="ORF">EIMP300_56580</name>
</gene>